<dbReference type="RefSeq" id="WP_340329812.1">
    <property type="nucleotide sequence ID" value="NZ_JAZHOF010000004.1"/>
</dbReference>
<keyword evidence="3" id="KW-1185">Reference proteome</keyword>
<evidence type="ECO:0000256" key="1">
    <source>
        <dbReference type="SAM" id="MobiDB-lite"/>
    </source>
</evidence>
<feature type="compositionally biased region" description="Basic and acidic residues" evidence="1">
    <location>
        <begin position="93"/>
        <end position="114"/>
    </location>
</feature>
<feature type="region of interest" description="Disordered" evidence="1">
    <location>
        <begin position="1"/>
        <end position="114"/>
    </location>
</feature>
<proteinExistence type="predicted"/>
<dbReference type="AlphaFoldDB" id="A0AAW9RT67"/>
<evidence type="ECO:0000313" key="2">
    <source>
        <dbReference type="EMBL" id="MEJ8572115.1"/>
    </source>
</evidence>
<sequence>MVESRARLTTEDRKLARDAERVRYDAQHNPVDRLGLTYGDRYPNPPAGEPAIGGDRHKQAKGGTLDPYHRDAPGEDSPQGSPERPKAPPVHQATEDGRLYEPAREEKKRPPSGD</sequence>
<comment type="caution">
    <text evidence="2">The sequence shown here is derived from an EMBL/GenBank/DDBJ whole genome shotgun (WGS) entry which is preliminary data.</text>
</comment>
<reference evidence="2 3" key="1">
    <citation type="submission" date="2024-02" db="EMBL/GenBank/DDBJ databases">
        <title>Genome analysis and characterization of Microbaculum marinisediminis sp. nov., isolated from marine sediment.</title>
        <authorList>
            <person name="Du Z.-J."/>
            <person name="Ye Y.-Q."/>
            <person name="Zhang Z.-R."/>
            <person name="Yuan S.-M."/>
            <person name="Zhang X.-Y."/>
        </authorList>
    </citation>
    <scope>NUCLEOTIDE SEQUENCE [LARGE SCALE GENOMIC DNA]</scope>
    <source>
        <strain evidence="2 3">SDUM1044001</strain>
    </source>
</reference>
<dbReference type="EMBL" id="JAZHOF010000004">
    <property type="protein sequence ID" value="MEJ8572115.1"/>
    <property type="molecule type" value="Genomic_DNA"/>
</dbReference>
<dbReference type="Proteomes" id="UP001378188">
    <property type="component" value="Unassembled WGS sequence"/>
</dbReference>
<organism evidence="2 3">
    <name type="scientific">Microbaculum marinum</name>
    <dbReference type="NCBI Taxonomy" id="1764581"/>
    <lineage>
        <taxon>Bacteria</taxon>
        <taxon>Pseudomonadati</taxon>
        <taxon>Pseudomonadota</taxon>
        <taxon>Alphaproteobacteria</taxon>
        <taxon>Hyphomicrobiales</taxon>
        <taxon>Tepidamorphaceae</taxon>
        <taxon>Microbaculum</taxon>
    </lineage>
</organism>
<name>A0AAW9RT67_9HYPH</name>
<evidence type="ECO:0000313" key="3">
    <source>
        <dbReference type="Proteomes" id="UP001378188"/>
    </source>
</evidence>
<feature type="compositionally biased region" description="Basic and acidic residues" evidence="1">
    <location>
        <begin position="1"/>
        <end position="26"/>
    </location>
</feature>
<gene>
    <name evidence="2" type="ORF">V3328_11565</name>
</gene>
<protein>
    <submittedName>
        <fullName evidence="2">Uncharacterized protein</fullName>
    </submittedName>
</protein>
<accession>A0AAW9RT67</accession>